<evidence type="ECO:0000313" key="1">
    <source>
        <dbReference type="EMBL" id="CAD8155247.1"/>
    </source>
</evidence>
<protein>
    <submittedName>
        <fullName evidence="1">Uncharacterized protein</fullName>
    </submittedName>
</protein>
<dbReference type="AlphaFoldDB" id="A0A8S1TUN4"/>
<name>A0A8S1TUN4_PAROT</name>
<proteinExistence type="predicted"/>
<accession>A0A8S1TUN4</accession>
<organism evidence="1 2">
    <name type="scientific">Paramecium octaurelia</name>
    <dbReference type="NCBI Taxonomy" id="43137"/>
    <lineage>
        <taxon>Eukaryota</taxon>
        <taxon>Sar</taxon>
        <taxon>Alveolata</taxon>
        <taxon>Ciliophora</taxon>
        <taxon>Intramacronucleata</taxon>
        <taxon>Oligohymenophorea</taxon>
        <taxon>Peniculida</taxon>
        <taxon>Parameciidae</taxon>
        <taxon>Paramecium</taxon>
    </lineage>
</organism>
<reference evidence="1" key="1">
    <citation type="submission" date="2021-01" db="EMBL/GenBank/DDBJ databases">
        <authorList>
            <consortium name="Genoscope - CEA"/>
            <person name="William W."/>
        </authorList>
    </citation>
    <scope>NUCLEOTIDE SEQUENCE</scope>
</reference>
<keyword evidence="2" id="KW-1185">Reference proteome</keyword>
<dbReference type="Proteomes" id="UP000683925">
    <property type="component" value="Unassembled WGS sequence"/>
</dbReference>
<dbReference type="EMBL" id="CAJJDP010000030">
    <property type="protein sequence ID" value="CAD8155247.1"/>
    <property type="molecule type" value="Genomic_DNA"/>
</dbReference>
<evidence type="ECO:0000313" key="2">
    <source>
        <dbReference type="Proteomes" id="UP000683925"/>
    </source>
</evidence>
<sequence length="234" mass="27590">MRNQQMRKEVSLWTLNQRVWVAKRQPEDQIKIQRQFNLSKIQKENQSTNPSKQLSLNMGSTNCFKSLPSKYKFYQFLFMDERKLKKLATKTIKSVMPPNNQTMFAHLIPTQKANSNKRRIIDQIVKNILNNIQKILTAKEMTSLFEPNNLSQGDTMCMETSEYSEYSSNMLQNDSEDLENEYIGDNSERVPNTQYHFHNFPGIFRQFEGLSINFLNHSQFEKTIEQSSDSYFDL</sequence>
<dbReference type="OrthoDB" id="301221at2759"/>
<dbReference type="OMA" id="METSEYS"/>
<comment type="caution">
    <text evidence="1">The sequence shown here is derived from an EMBL/GenBank/DDBJ whole genome shotgun (WGS) entry which is preliminary data.</text>
</comment>
<gene>
    <name evidence="1" type="ORF">POCTA_138.1.T0300192</name>
</gene>